<dbReference type="Proteomes" id="UP000585474">
    <property type="component" value="Unassembled WGS sequence"/>
</dbReference>
<dbReference type="InterPro" id="IPR050346">
    <property type="entry name" value="FMO-like"/>
</dbReference>
<evidence type="ECO:0008006" key="8">
    <source>
        <dbReference type="Google" id="ProtNLM"/>
    </source>
</evidence>
<gene>
    <name evidence="6" type="ORF">Acr_07g0000120</name>
</gene>
<dbReference type="OrthoDB" id="66881at2759"/>
<feature type="transmembrane region" description="Helical" evidence="5">
    <location>
        <begin position="138"/>
        <end position="160"/>
    </location>
</feature>
<evidence type="ECO:0000313" key="7">
    <source>
        <dbReference type="Proteomes" id="UP000585474"/>
    </source>
</evidence>
<dbReference type="AlphaFoldDB" id="A0A7J0ETI9"/>
<evidence type="ECO:0000256" key="3">
    <source>
        <dbReference type="ARBA" id="ARBA00023002"/>
    </source>
</evidence>
<keyword evidence="5" id="KW-0472">Membrane</keyword>
<reference evidence="6 7" key="1">
    <citation type="submission" date="2019-07" db="EMBL/GenBank/DDBJ databases">
        <title>De Novo Assembly of kiwifruit Actinidia rufa.</title>
        <authorList>
            <person name="Sugita-Konishi S."/>
            <person name="Sato K."/>
            <person name="Mori E."/>
            <person name="Abe Y."/>
            <person name="Kisaki G."/>
            <person name="Hamano K."/>
            <person name="Suezawa K."/>
            <person name="Otani M."/>
            <person name="Fukuda T."/>
            <person name="Manabe T."/>
            <person name="Gomi K."/>
            <person name="Tabuchi M."/>
            <person name="Akimitsu K."/>
            <person name="Kataoka I."/>
        </authorList>
    </citation>
    <scope>NUCLEOTIDE SEQUENCE [LARGE SCALE GENOMIC DNA]</scope>
    <source>
        <strain evidence="7">cv. Fuchu</strain>
    </source>
</reference>
<keyword evidence="7" id="KW-1185">Reference proteome</keyword>
<dbReference type="PANTHER" id="PTHR23023">
    <property type="entry name" value="DIMETHYLANILINE MONOOXYGENASE"/>
    <property type="match status" value="1"/>
</dbReference>
<protein>
    <recommendedName>
        <fullName evidence="8">Flavin-containing monooxygenase</fullName>
    </recommendedName>
</protein>
<dbReference type="EMBL" id="BJWL01000007">
    <property type="protein sequence ID" value="GFY89815.1"/>
    <property type="molecule type" value="Genomic_DNA"/>
</dbReference>
<evidence type="ECO:0000256" key="4">
    <source>
        <dbReference type="SAM" id="MobiDB-lite"/>
    </source>
</evidence>
<comment type="caution">
    <text evidence="6">The sequence shown here is derived from an EMBL/GenBank/DDBJ whole genome shotgun (WGS) entry which is preliminary data.</text>
</comment>
<proteinExistence type="predicted"/>
<keyword evidence="3" id="KW-0560">Oxidoreductase</keyword>
<feature type="compositionally biased region" description="Basic and acidic residues" evidence="4">
    <location>
        <begin position="20"/>
        <end position="31"/>
    </location>
</feature>
<feature type="region of interest" description="Disordered" evidence="4">
    <location>
        <begin position="1"/>
        <end position="37"/>
    </location>
</feature>
<accession>A0A7J0ETI9</accession>
<evidence type="ECO:0000256" key="5">
    <source>
        <dbReference type="SAM" id="Phobius"/>
    </source>
</evidence>
<keyword evidence="1" id="KW-0285">Flavoprotein</keyword>
<sequence length="223" mass="25151">MQRCKHGRFGVAPVSPSAPKEMESDSPENDKFSGLPNISEFPAGNGPQLVKGKLVAVVGLQKSSLDIAMEFSAANVHKSVKINAHWTIYDFEWIIHAECLYRTKHWNIPDYHPWGVPMAYLYNNHFADLSIHKPCEGFLLSLLATLLSAVMGIFKTHLFVETHLKRKLGLAKFGMVPGHNFLQELSSCLISTVPEDFYYRVEKGSIRLKKASSFSFSKRRHFG</sequence>
<dbReference type="GO" id="GO:0016491">
    <property type="term" value="F:oxidoreductase activity"/>
    <property type="evidence" value="ECO:0007669"/>
    <property type="project" value="UniProtKB-KW"/>
</dbReference>
<evidence type="ECO:0000256" key="2">
    <source>
        <dbReference type="ARBA" id="ARBA00022827"/>
    </source>
</evidence>
<name>A0A7J0ETI9_9ERIC</name>
<evidence type="ECO:0000313" key="6">
    <source>
        <dbReference type="EMBL" id="GFY89815.1"/>
    </source>
</evidence>
<keyword evidence="2" id="KW-0274">FAD</keyword>
<keyword evidence="5" id="KW-0812">Transmembrane</keyword>
<keyword evidence="5" id="KW-1133">Transmembrane helix</keyword>
<evidence type="ECO:0000256" key="1">
    <source>
        <dbReference type="ARBA" id="ARBA00022630"/>
    </source>
</evidence>
<organism evidence="6 7">
    <name type="scientific">Actinidia rufa</name>
    <dbReference type="NCBI Taxonomy" id="165716"/>
    <lineage>
        <taxon>Eukaryota</taxon>
        <taxon>Viridiplantae</taxon>
        <taxon>Streptophyta</taxon>
        <taxon>Embryophyta</taxon>
        <taxon>Tracheophyta</taxon>
        <taxon>Spermatophyta</taxon>
        <taxon>Magnoliopsida</taxon>
        <taxon>eudicotyledons</taxon>
        <taxon>Gunneridae</taxon>
        <taxon>Pentapetalae</taxon>
        <taxon>asterids</taxon>
        <taxon>Ericales</taxon>
        <taxon>Actinidiaceae</taxon>
        <taxon>Actinidia</taxon>
    </lineage>
</organism>